<gene>
    <name evidence="2" type="ORF">OJ996_08645</name>
</gene>
<dbReference type="InterPro" id="IPR051544">
    <property type="entry name" value="TPS_OM_transporter"/>
</dbReference>
<dbReference type="EMBL" id="JAPDDR010000004">
    <property type="protein sequence ID" value="MCW1913641.1"/>
    <property type="molecule type" value="Genomic_DNA"/>
</dbReference>
<dbReference type="PANTHER" id="PTHR34597:SF3">
    <property type="entry name" value="OUTER MEMBRANE TRANSPORTER CDIB"/>
    <property type="match status" value="1"/>
</dbReference>
<organism evidence="2 3">
    <name type="scientific">Luteolibacter rhizosphaerae</name>
    <dbReference type="NCBI Taxonomy" id="2989719"/>
    <lineage>
        <taxon>Bacteria</taxon>
        <taxon>Pseudomonadati</taxon>
        <taxon>Verrucomicrobiota</taxon>
        <taxon>Verrucomicrobiia</taxon>
        <taxon>Verrucomicrobiales</taxon>
        <taxon>Verrucomicrobiaceae</taxon>
        <taxon>Luteolibacter</taxon>
    </lineage>
</organism>
<dbReference type="Gene3D" id="2.40.160.50">
    <property type="entry name" value="membrane protein fhac: a member of the omp85/tpsb transporter family"/>
    <property type="match status" value="1"/>
</dbReference>
<dbReference type="RefSeq" id="WP_264513144.1">
    <property type="nucleotide sequence ID" value="NZ_JAPDDR010000004.1"/>
</dbReference>
<sequence length="549" mass="59214">MRFLLAIALLTTTRGESLPGVGPRVPEAAPVESLPPVRAASDAGEGGELLASRLTAIQLLSPQGGALKEAGPGLSASEDLLLPSPRTLAARLGKWLDRPLRADALAALADEILIHYDGEGLPVVGVDALQQDLSKGVLQLRVEIGRYGEVGVSKPKYGDPEKIQKGLHLRPGELVRRGEIDEQTAWYGRTSFRKPRLFVSPGLEPATADLLIDFEETKPWLVTTGYENSGPDILGRDRFLLGVVGWTPGEHLLAWQSVVGMPASSLLANSLRWEIPFHASHQRLQLDAAYAEVLSRYATSGIPVESEGSSWSFGALHKIPLPSWGGWRQSFGVGLEAKGTDQFLLFGGGSFSPGEVVLVHGKLSHEMVRAWESGGASFESSLYAAPGSLGGKNEDPAFEAYDPAADSSYVFGRFSGEGWWTPGADWQLRLRGGAQLADSRLLPAEQFAAGGYQTVRGTAEREFSADCGWNLSLELLSPLISPVKGCHFRMLGFFDHAALDQRGGPQSSLSGTGLGVRMRLVDHIDLRLDHGWRLDEAENRTHFGVNVSF</sequence>
<dbReference type="PANTHER" id="PTHR34597">
    <property type="entry name" value="SLR1661 PROTEIN"/>
    <property type="match status" value="1"/>
</dbReference>
<reference evidence="2" key="1">
    <citation type="submission" date="2022-10" db="EMBL/GenBank/DDBJ databases">
        <title>Luteolibacter sp. GHJ8, whole genome shotgun sequencing project.</title>
        <authorList>
            <person name="Zhao G."/>
            <person name="Shen L."/>
        </authorList>
    </citation>
    <scope>NUCLEOTIDE SEQUENCE</scope>
    <source>
        <strain evidence="2">GHJ8</strain>
    </source>
</reference>
<dbReference type="Proteomes" id="UP001165653">
    <property type="component" value="Unassembled WGS sequence"/>
</dbReference>
<evidence type="ECO:0000313" key="3">
    <source>
        <dbReference type="Proteomes" id="UP001165653"/>
    </source>
</evidence>
<dbReference type="InterPro" id="IPR005565">
    <property type="entry name" value="Hemolysn_activator_HlyB_C"/>
</dbReference>
<evidence type="ECO:0000313" key="2">
    <source>
        <dbReference type="EMBL" id="MCW1913641.1"/>
    </source>
</evidence>
<accession>A0ABT3G1B9</accession>
<proteinExistence type="predicted"/>
<name>A0ABT3G1B9_9BACT</name>
<dbReference type="Pfam" id="PF03865">
    <property type="entry name" value="ShlB"/>
    <property type="match status" value="1"/>
</dbReference>
<comment type="caution">
    <text evidence="2">The sequence shown here is derived from an EMBL/GenBank/DDBJ whole genome shotgun (WGS) entry which is preliminary data.</text>
</comment>
<keyword evidence="3" id="KW-1185">Reference proteome</keyword>
<feature type="domain" description="Haemolysin activator HlyB C-terminal" evidence="1">
    <location>
        <begin position="209"/>
        <end position="518"/>
    </location>
</feature>
<evidence type="ECO:0000259" key="1">
    <source>
        <dbReference type="Pfam" id="PF03865"/>
    </source>
</evidence>
<protein>
    <recommendedName>
        <fullName evidence="1">Haemolysin activator HlyB C-terminal domain-containing protein</fullName>
    </recommendedName>
</protein>